<dbReference type="CDD" id="cd18809">
    <property type="entry name" value="SF1_C_RecD"/>
    <property type="match status" value="1"/>
</dbReference>
<keyword evidence="5" id="KW-1185">Reference proteome</keyword>
<dbReference type="InterPro" id="IPR050534">
    <property type="entry name" value="Coronavir_polyprotein_1ab"/>
</dbReference>
<dbReference type="Pfam" id="PF13604">
    <property type="entry name" value="AAA_30"/>
    <property type="match status" value="1"/>
</dbReference>
<dbReference type="PANTHER" id="PTHR43788:SF6">
    <property type="entry name" value="DNA HELICASE B"/>
    <property type="match status" value="1"/>
</dbReference>
<feature type="domain" description="UvrD-like helicase C-terminal" evidence="3">
    <location>
        <begin position="727"/>
        <end position="773"/>
    </location>
</feature>
<dbReference type="Pfam" id="PF13538">
    <property type="entry name" value="UvrD_C_2"/>
    <property type="match status" value="1"/>
</dbReference>
<evidence type="ECO:0000256" key="1">
    <source>
        <dbReference type="ARBA" id="ARBA00022741"/>
    </source>
</evidence>
<evidence type="ECO:0000313" key="4">
    <source>
        <dbReference type="EMBL" id="MFB5192321.1"/>
    </source>
</evidence>
<dbReference type="Gene3D" id="3.40.50.300">
    <property type="entry name" value="P-loop containing nucleotide triphosphate hydrolases"/>
    <property type="match status" value="2"/>
</dbReference>
<dbReference type="Proteomes" id="UP001579974">
    <property type="component" value="Unassembled WGS sequence"/>
</dbReference>
<dbReference type="InterPro" id="IPR027785">
    <property type="entry name" value="UvrD-like_helicase_C"/>
</dbReference>
<dbReference type="RefSeq" id="WP_275474093.1">
    <property type="nucleotide sequence ID" value="NZ_CP162940.1"/>
</dbReference>
<dbReference type="EMBL" id="JBDXSU010000020">
    <property type="protein sequence ID" value="MFB5192321.1"/>
    <property type="molecule type" value="Genomic_DNA"/>
</dbReference>
<keyword evidence="2" id="KW-0067">ATP-binding</keyword>
<evidence type="ECO:0000256" key="2">
    <source>
        <dbReference type="ARBA" id="ARBA00022840"/>
    </source>
</evidence>
<protein>
    <submittedName>
        <fullName evidence="4">ATP-dependent RecD-like DNA helicase</fullName>
    </submittedName>
</protein>
<evidence type="ECO:0000259" key="3">
    <source>
        <dbReference type="Pfam" id="PF13538"/>
    </source>
</evidence>
<sequence>MAQNDVRYFNTITIPTHLRDNPLREQAKLLHDWHYKAMECMARISAPNGEVYRKRASRSATTRRNATFNEWQARYETNLVPERQSAMLYDLYVEYQIIAQYIVNNSKRGRRMSKASRQRWVADLWRSMYTNPQRHERHMPSIQQAYERAMSRMELSHGRPTYYGVYEFHNDDKTLHVHSLSDIWLSHYATHYAIYGAKIVKDRMKKLQQGIYVPLPFDSVYLCYDITKRKRANRLSRIAGIEFEEDEVDEPTENCIPHLMSYITKKLEYTAKDITGTMSTLDIRQPDFYSANIDAREDDDEESDVVKLGEPIKVTLPTFRLDLPDHLDEGETWRDVIQRQLNQYPSDFETVHIHDTAIGYVTYIEDFFPLDNHAEFRRLKTNTEQLSIREQSRLKRLNAQAARELENLRVSFLTPKLLNRFTVPMLDMPPFETLIEWNLDEAQFQLILDYCFNPVTLAHGRAGTGKSRTVAILIKALQLPPEQTLIVAFTGKACARLNELFTTFDLPHRAKTIHSALAARYGNKFGHDEMRTLNNIRYVIVDEIGIVQKSLFAQLLRALPYDARLLLLGDYRQLPPIQGGSVLRELMDLGTIPTIELTELHRSQDKVLQFADAVLSNNTSKLTKITEGYTIDAVEQAYKDGWTILSNATEIVRKVNLQFESENGTKLGDYCYTVDDPVIQEHNDNKAGTLNGQMGRVVQQAPNEITVELDDGRNERYTIHNASKLSLAYALTIHKSQGSEFERVLVVLDLTDGAELSNELIYTAITRARYDVRMMLTPRPNNLHETWRMILERRAVMSDAHNYSNAERVAKWMLYQVAHKSSKSLSS</sequence>
<comment type="caution">
    <text evidence="4">The sequence shown here is derived from an EMBL/GenBank/DDBJ whole genome shotgun (WGS) entry which is preliminary data.</text>
</comment>
<organism evidence="4 5">
    <name type="scientific">Alicyclobacillus fastidiosus</name>
    <dbReference type="NCBI Taxonomy" id="392011"/>
    <lineage>
        <taxon>Bacteria</taxon>
        <taxon>Bacillati</taxon>
        <taxon>Bacillota</taxon>
        <taxon>Bacilli</taxon>
        <taxon>Bacillales</taxon>
        <taxon>Alicyclobacillaceae</taxon>
        <taxon>Alicyclobacillus</taxon>
    </lineage>
</organism>
<gene>
    <name evidence="4" type="ORF">KKP3000_001515</name>
</gene>
<accession>A0ABV5AJC2</accession>
<dbReference type="CDD" id="cd17933">
    <property type="entry name" value="DEXSc_RecD-like"/>
    <property type="match status" value="1"/>
</dbReference>
<dbReference type="InterPro" id="IPR027417">
    <property type="entry name" value="P-loop_NTPase"/>
</dbReference>
<evidence type="ECO:0000313" key="5">
    <source>
        <dbReference type="Proteomes" id="UP001579974"/>
    </source>
</evidence>
<proteinExistence type="predicted"/>
<reference evidence="4 5" key="1">
    <citation type="journal article" date="2024" name="Int. J. Mol. Sci.">
        <title>Exploration of Alicyclobacillus spp. Genome in Search of Antibiotic Resistance.</title>
        <authorList>
            <person name="Bucka-Kolendo J."/>
            <person name="Kiousi D.E."/>
            <person name="Dekowska A."/>
            <person name="Mikolajczuk-Szczyrba A."/>
            <person name="Karadedos D.M."/>
            <person name="Michael P."/>
            <person name="Galanis A."/>
            <person name="Sokolowska B."/>
        </authorList>
    </citation>
    <scope>NUCLEOTIDE SEQUENCE [LARGE SCALE GENOMIC DNA]</scope>
    <source>
        <strain evidence="4 5">KKP 3000</strain>
    </source>
</reference>
<keyword evidence="1" id="KW-0547">Nucleotide-binding</keyword>
<name>A0ABV5AJC2_9BACL</name>
<dbReference type="PANTHER" id="PTHR43788">
    <property type="entry name" value="DNA2/NAM7 HELICASE FAMILY MEMBER"/>
    <property type="match status" value="1"/>
</dbReference>
<dbReference type="SUPFAM" id="SSF52540">
    <property type="entry name" value="P-loop containing nucleoside triphosphate hydrolases"/>
    <property type="match status" value="1"/>
</dbReference>